<name>A0A448YLF1_BRENA</name>
<feature type="region of interest" description="Disordered" evidence="3">
    <location>
        <begin position="82"/>
        <end position="141"/>
    </location>
</feature>
<dbReference type="OrthoDB" id="307488at2759"/>
<dbReference type="AlphaFoldDB" id="A0A448YLF1"/>
<comment type="function">
    <text evidence="2">Regulator of type 1 phosphatases which maintains protein phosphatase activity under strict control.</text>
</comment>
<feature type="compositionally biased region" description="Low complexity" evidence="3">
    <location>
        <begin position="90"/>
        <end position="100"/>
    </location>
</feature>
<comment type="similarity">
    <text evidence="1 2">Belongs to the YPI1 family.</text>
</comment>
<dbReference type="GO" id="GO:0008157">
    <property type="term" value="F:protein phosphatase 1 binding"/>
    <property type="evidence" value="ECO:0007669"/>
    <property type="project" value="TreeGrafter"/>
</dbReference>
<dbReference type="InterPro" id="IPR011107">
    <property type="entry name" value="PPI_Ypi1"/>
</dbReference>
<dbReference type="InParanoid" id="A0A448YLF1"/>
<dbReference type="Proteomes" id="UP000290900">
    <property type="component" value="Unassembled WGS sequence"/>
</dbReference>
<dbReference type="EMBL" id="CAACVR010000012">
    <property type="protein sequence ID" value="VEU21772.1"/>
    <property type="molecule type" value="Genomic_DNA"/>
</dbReference>
<dbReference type="PANTHER" id="PTHR20835:SF0">
    <property type="entry name" value="E3 UBIQUITIN-PROTEIN LIGASE PPP1R11"/>
    <property type="match status" value="1"/>
</dbReference>
<reference evidence="4 5" key="1">
    <citation type="submission" date="2018-12" db="EMBL/GenBank/DDBJ databases">
        <authorList>
            <person name="Tiukova I."/>
            <person name="Dainat J."/>
        </authorList>
    </citation>
    <scope>NUCLEOTIDE SEQUENCE [LARGE SCALE GENOMIC DNA]</scope>
</reference>
<keyword evidence="2" id="KW-0539">Nucleus</keyword>
<dbReference type="PANTHER" id="PTHR20835">
    <property type="entry name" value="E3 UBIQUITIN-PROTEIN LIGASE PPP1R11-RELATED"/>
    <property type="match status" value="1"/>
</dbReference>
<evidence type="ECO:0000256" key="3">
    <source>
        <dbReference type="SAM" id="MobiDB-lite"/>
    </source>
</evidence>
<evidence type="ECO:0000313" key="5">
    <source>
        <dbReference type="Proteomes" id="UP000290900"/>
    </source>
</evidence>
<feature type="compositionally biased region" description="Basic residues" evidence="3">
    <location>
        <begin position="44"/>
        <end position="53"/>
    </location>
</feature>
<feature type="compositionally biased region" description="Low complexity" evidence="3">
    <location>
        <begin position="1"/>
        <end position="18"/>
    </location>
</feature>
<dbReference type="GO" id="GO:0004865">
    <property type="term" value="F:protein serine/threonine phosphatase inhibitor activity"/>
    <property type="evidence" value="ECO:0007669"/>
    <property type="project" value="UniProtKB-UniRule"/>
</dbReference>
<accession>A0A448YLF1</accession>
<dbReference type="STRING" id="13370.A0A448YLF1"/>
<evidence type="ECO:0000313" key="4">
    <source>
        <dbReference type="EMBL" id="VEU21772.1"/>
    </source>
</evidence>
<evidence type="ECO:0000256" key="2">
    <source>
        <dbReference type="RuleBase" id="RU367162"/>
    </source>
</evidence>
<protein>
    <recommendedName>
        <fullName evidence="2">Type 1 phosphatases regulator</fullName>
    </recommendedName>
</protein>
<evidence type="ECO:0000256" key="1">
    <source>
        <dbReference type="ARBA" id="ARBA00005605"/>
    </source>
</evidence>
<dbReference type="Pfam" id="PF07491">
    <property type="entry name" value="PPI_Ypi1"/>
    <property type="match status" value="1"/>
</dbReference>
<comment type="subcellular location">
    <subcellularLocation>
        <location evidence="2">Nucleus</location>
    </subcellularLocation>
</comment>
<proteinExistence type="inferred from homology"/>
<gene>
    <name evidence="4" type="ORF">BRENAR_LOCUS2504</name>
</gene>
<dbReference type="GO" id="GO:0005634">
    <property type="term" value="C:nucleus"/>
    <property type="evidence" value="ECO:0007669"/>
    <property type="project" value="UniProtKB-SubCell"/>
</dbReference>
<organism evidence="4 5">
    <name type="scientific">Brettanomyces naardenensis</name>
    <name type="common">Yeast</name>
    <dbReference type="NCBI Taxonomy" id="13370"/>
    <lineage>
        <taxon>Eukaryota</taxon>
        <taxon>Fungi</taxon>
        <taxon>Dikarya</taxon>
        <taxon>Ascomycota</taxon>
        <taxon>Saccharomycotina</taxon>
        <taxon>Pichiomycetes</taxon>
        <taxon>Pichiales</taxon>
        <taxon>Pichiaceae</taxon>
        <taxon>Brettanomyces</taxon>
    </lineage>
</organism>
<keyword evidence="5" id="KW-1185">Reference proteome</keyword>
<feature type="region of interest" description="Disordered" evidence="3">
    <location>
        <begin position="1"/>
        <end position="61"/>
    </location>
</feature>
<sequence length="141" mass="15639">MVQIGSSGGSQQQYESGSHTVTIPRVELPTLHLVPTTDKDTKKKKEGKGRKVKWKEGVIDNEHMNKKKTKICCIFHPQDDSDFECDSSDSDSSSSSSSSDSDSDNEDAKGSTPQKQKPTEPNAYEKQPKYRRKKPLPVPAT</sequence>